<accession>A0A6N2MLB3</accession>
<evidence type="ECO:0000313" key="2">
    <source>
        <dbReference type="EMBL" id="VFU55143.1"/>
    </source>
</evidence>
<keyword evidence="1" id="KW-0812">Transmembrane</keyword>
<dbReference type="AlphaFoldDB" id="A0A6N2MLB3"/>
<organism evidence="2">
    <name type="scientific">Salix viminalis</name>
    <name type="common">Common osier</name>
    <name type="synonym">Basket willow</name>
    <dbReference type="NCBI Taxonomy" id="40686"/>
    <lineage>
        <taxon>Eukaryota</taxon>
        <taxon>Viridiplantae</taxon>
        <taxon>Streptophyta</taxon>
        <taxon>Embryophyta</taxon>
        <taxon>Tracheophyta</taxon>
        <taxon>Spermatophyta</taxon>
        <taxon>Magnoliopsida</taxon>
        <taxon>eudicotyledons</taxon>
        <taxon>Gunneridae</taxon>
        <taxon>Pentapetalae</taxon>
        <taxon>rosids</taxon>
        <taxon>fabids</taxon>
        <taxon>Malpighiales</taxon>
        <taxon>Salicaceae</taxon>
        <taxon>Saliceae</taxon>
        <taxon>Salix</taxon>
    </lineage>
</organism>
<name>A0A6N2MLB3_SALVM</name>
<dbReference type="EMBL" id="CAADRP010001874">
    <property type="protein sequence ID" value="VFU55143.1"/>
    <property type="molecule type" value="Genomic_DNA"/>
</dbReference>
<protein>
    <submittedName>
        <fullName evidence="2">Uncharacterized protein</fullName>
    </submittedName>
</protein>
<feature type="transmembrane region" description="Helical" evidence="1">
    <location>
        <begin position="50"/>
        <end position="70"/>
    </location>
</feature>
<gene>
    <name evidence="2" type="ORF">SVIM_LOCUS390417</name>
</gene>
<evidence type="ECO:0000256" key="1">
    <source>
        <dbReference type="SAM" id="Phobius"/>
    </source>
</evidence>
<keyword evidence="1" id="KW-1133">Transmembrane helix</keyword>
<proteinExistence type="predicted"/>
<reference evidence="2" key="1">
    <citation type="submission" date="2019-03" db="EMBL/GenBank/DDBJ databases">
        <authorList>
            <person name="Mank J."/>
            <person name="Almeida P."/>
        </authorList>
    </citation>
    <scope>NUCLEOTIDE SEQUENCE</scope>
    <source>
        <strain evidence="2">78183</strain>
    </source>
</reference>
<keyword evidence="1" id="KW-0472">Membrane</keyword>
<sequence>MTLIFCFDKNKNLKNACIGSPLGYGHEYGRETLLMMNKLLLEPHLTMLEFILNWMFHYPWIMFFNFYVGYIRSIA</sequence>